<reference evidence="2" key="1">
    <citation type="submission" date="2020-03" db="EMBL/GenBank/DDBJ databases">
        <title>The deep terrestrial virosphere.</title>
        <authorList>
            <person name="Holmfeldt K."/>
            <person name="Nilsson E."/>
            <person name="Simone D."/>
            <person name="Lopez-Fernandez M."/>
            <person name="Wu X."/>
            <person name="de Brujin I."/>
            <person name="Lundin D."/>
            <person name="Andersson A."/>
            <person name="Bertilsson S."/>
            <person name="Dopson M."/>
        </authorList>
    </citation>
    <scope>NUCLEOTIDE SEQUENCE</scope>
    <source>
        <strain evidence="2">MM415A00534</strain>
        <strain evidence="1">MM415B00395</strain>
    </source>
</reference>
<protein>
    <submittedName>
        <fullName evidence="2">Uncharacterized protein</fullName>
    </submittedName>
</protein>
<dbReference type="EMBL" id="MT142459">
    <property type="protein sequence ID" value="QJA81435.1"/>
    <property type="molecule type" value="Genomic_DNA"/>
</dbReference>
<evidence type="ECO:0000313" key="2">
    <source>
        <dbReference type="EMBL" id="QJA81435.1"/>
    </source>
</evidence>
<accession>A0A6M3KJ38</accession>
<sequence>MIYIEFIQRDFNRYMTALQRMEIVAKETITDTMQRDCAVDYYQRVIKNILSQKFASSYIPLSTEYSKWKSKRMYKMPAHWELSGALMRSLQAFRYNGWRGKGWFSGVPSGATGERGRLIAVYGAAGEFREVRAIQPARPVFTPTKEEYKTDSGGWSKRGRESLVKIKQTWR</sequence>
<organism evidence="2">
    <name type="scientific">viral metagenome</name>
    <dbReference type="NCBI Taxonomy" id="1070528"/>
    <lineage>
        <taxon>unclassified sequences</taxon>
        <taxon>metagenomes</taxon>
        <taxon>organismal metagenomes</taxon>
    </lineage>
</organism>
<evidence type="ECO:0000313" key="1">
    <source>
        <dbReference type="EMBL" id="QJA65480.1"/>
    </source>
</evidence>
<proteinExistence type="predicted"/>
<gene>
    <name evidence="2" type="ORF">MM415A00534_0007</name>
    <name evidence="1" type="ORF">MM415B00395_0026</name>
</gene>
<name>A0A6M3KJ38_9ZZZZ</name>
<dbReference type="AlphaFoldDB" id="A0A6M3KJ38"/>
<dbReference type="EMBL" id="MT141539">
    <property type="protein sequence ID" value="QJA65480.1"/>
    <property type="molecule type" value="Genomic_DNA"/>
</dbReference>